<evidence type="ECO:0000313" key="2">
    <source>
        <dbReference type="EMBL" id="KAJ3589659.1"/>
    </source>
</evidence>
<sequence>MGSAVPAAGSREPARRWYRTHTRTWGVLQYQRQAAGNLPAAGTALTHAHGECGTSSRQQGTCPPLVPHSHTHMGSAAVPAAGSREPACRWYRTHTRTWGVLQYQQQAAGNLPAAGTALTHAHGECCSTSGRQQGTCLPLVPHSHTHMGSAAVPAAGSREPACRWYRTHTRTWGVLYQRQAAGNLPAAGGTERPTFPSGRVEQNGGQRGGGGGGCWMEHVEDDHNGANDGVDSKPVRRTMEKVKQRPDYMEGRGGGCSGPQGETH</sequence>
<dbReference type="Proteomes" id="UP001148018">
    <property type="component" value="Unassembled WGS sequence"/>
</dbReference>
<feature type="compositionally biased region" description="Gly residues" evidence="1">
    <location>
        <begin position="205"/>
        <end position="214"/>
    </location>
</feature>
<protein>
    <submittedName>
        <fullName evidence="2">Uncharacterized protein</fullName>
    </submittedName>
</protein>
<name>A0A9Q0I8I2_9TELE</name>
<gene>
    <name evidence="2" type="ORF">NHX12_010502</name>
</gene>
<comment type="caution">
    <text evidence="2">The sequence shown here is derived from an EMBL/GenBank/DDBJ whole genome shotgun (WGS) entry which is preliminary data.</text>
</comment>
<dbReference type="EMBL" id="JANIIK010000115">
    <property type="protein sequence ID" value="KAJ3589659.1"/>
    <property type="molecule type" value="Genomic_DNA"/>
</dbReference>
<proteinExistence type="predicted"/>
<keyword evidence="3" id="KW-1185">Reference proteome</keyword>
<evidence type="ECO:0000313" key="3">
    <source>
        <dbReference type="Proteomes" id="UP001148018"/>
    </source>
</evidence>
<reference evidence="2" key="1">
    <citation type="submission" date="2022-07" db="EMBL/GenBank/DDBJ databases">
        <title>Chromosome-level genome of Muraenolepis orangiensis.</title>
        <authorList>
            <person name="Kim J."/>
        </authorList>
    </citation>
    <scope>NUCLEOTIDE SEQUENCE</scope>
    <source>
        <strain evidence="2">KU_S4_2022</strain>
        <tissue evidence="2">Muscle</tissue>
    </source>
</reference>
<dbReference type="AlphaFoldDB" id="A0A9Q0I8I2"/>
<evidence type="ECO:0000256" key="1">
    <source>
        <dbReference type="SAM" id="MobiDB-lite"/>
    </source>
</evidence>
<organism evidence="2 3">
    <name type="scientific">Muraenolepis orangiensis</name>
    <name type="common">Patagonian moray cod</name>
    <dbReference type="NCBI Taxonomy" id="630683"/>
    <lineage>
        <taxon>Eukaryota</taxon>
        <taxon>Metazoa</taxon>
        <taxon>Chordata</taxon>
        <taxon>Craniata</taxon>
        <taxon>Vertebrata</taxon>
        <taxon>Euteleostomi</taxon>
        <taxon>Actinopterygii</taxon>
        <taxon>Neopterygii</taxon>
        <taxon>Teleostei</taxon>
        <taxon>Neoteleostei</taxon>
        <taxon>Acanthomorphata</taxon>
        <taxon>Zeiogadaria</taxon>
        <taxon>Gadariae</taxon>
        <taxon>Gadiformes</taxon>
        <taxon>Muraenolepidoidei</taxon>
        <taxon>Muraenolepididae</taxon>
        <taxon>Muraenolepis</taxon>
    </lineage>
</organism>
<accession>A0A9Q0I8I2</accession>
<feature type="region of interest" description="Disordered" evidence="1">
    <location>
        <begin position="184"/>
        <end position="264"/>
    </location>
</feature>
<feature type="compositionally biased region" description="Basic and acidic residues" evidence="1">
    <location>
        <begin position="217"/>
        <end position="250"/>
    </location>
</feature>